<dbReference type="InterPro" id="IPR035965">
    <property type="entry name" value="PAS-like_dom_sf"/>
</dbReference>
<evidence type="ECO:0000259" key="3">
    <source>
        <dbReference type="PROSITE" id="PS50887"/>
    </source>
</evidence>
<dbReference type="InterPro" id="IPR000014">
    <property type="entry name" value="PAS"/>
</dbReference>
<evidence type="ECO:0000256" key="1">
    <source>
        <dbReference type="ARBA" id="ARBA00012528"/>
    </source>
</evidence>
<dbReference type="InterPro" id="IPR043128">
    <property type="entry name" value="Rev_trsase/Diguanyl_cyclase"/>
</dbReference>
<dbReference type="InterPro" id="IPR050469">
    <property type="entry name" value="Diguanylate_Cyclase"/>
</dbReference>
<dbReference type="InterPro" id="IPR000160">
    <property type="entry name" value="GGDEF_dom"/>
</dbReference>
<dbReference type="PANTHER" id="PTHR45138">
    <property type="entry name" value="REGULATORY COMPONENTS OF SENSORY TRANSDUCTION SYSTEM"/>
    <property type="match status" value="1"/>
</dbReference>
<name>A0ABW4TXX1_9SPHN</name>
<dbReference type="SUPFAM" id="SSF55785">
    <property type="entry name" value="PYP-like sensor domain (PAS domain)"/>
    <property type="match status" value="1"/>
</dbReference>
<dbReference type="GO" id="GO:0052621">
    <property type="term" value="F:diguanylate cyclase activity"/>
    <property type="evidence" value="ECO:0007669"/>
    <property type="project" value="UniProtKB-EC"/>
</dbReference>
<dbReference type="Gene3D" id="3.30.70.270">
    <property type="match status" value="1"/>
</dbReference>
<dbReference type="CDD" id="cd00130">
    <property type="entry name" value="PAS"/>
    <property type="match status" value="1"/>
</dbReference>
<evidence type="ECO:0000313" key="5">
    <source>
        <dbReference type="Proteomes" id="UP001597400"/>
    </source>
</evidence>
<keyword evidence="4" id="KW-0548">Nucleotidyltransferase</keyword>
<dbReference type="NCBIfam" id="TIGR00254">
    <property type="entry name" value="GGDEF"/>
    <property type="match status" value="1"/>
</dbReference>
<keyword evidence="5" id="KW-1185">Reference proteome</keyword>
<dbReference type="SMART" id="SM00267">
    <property type="entry name" value="GGDEF"/>
    <property type="match status" value="1"/>
</dbReference>
<dbReference type="EMBL" id="JBHUGS010000001">
    <property type="protein sequence ID" value="MFD1949841.1"/>
    <property type="molecule type" value="Genomic_DNA"/>
</dbReference>
<protein>
    <recommendedName>
        <fullName evidence="1">diguanylate cyclase</fullName>
        <ecNumber evidence="1">2.7.7.65</ecNumber>
    </recommendedName>
</protein>
<organism evidence="4 5">
    <name type="scientific">Sphingomonas arantia</name>
    <dbReference type="NCBI Taxonomy" id="1460676"/>
    <lineage>
        <taxon>Bacteria</taxon>
        <taxon>Pseudomonadati</taxon>
        <taxon>Pseudomonadota</taxon>
        <taxon>Alphaproteobacteria</taxon>
        <taxon>Sphingomonadales</taxon>
        <taxon>Sphingomonadaceae</taxon>
        <taxon>Sphingomonas</taxon>
    </lineage>
</organism>
<dbReference type="InterPro" id="IPR029787">
    <property type="entry name" value="Nucleotide_cyclase"/>
</dbReference>
<comment type="catalytic activity">
    <reaction evidence="2">
        <text>2 GTP = 3',3'-c-di-GMP + 2 diphosphate</text>
        <dbReference type="Rhea" id="RHEA:24898"/>
        <dbReference type="ChEBI" id="CHEBI:33019"/>
        <dbReference type="ChEBI" id="CHEBI:37565"/>
        <dbReference type="ChEBI" id="CHEBI:58805"/>
        <dbReference type="EC" id="2.7.7.65"/>
    </reaction>
</comment>
<evidence type="ECO:0000256" key="2">
    <source>
        <dbReference type="ARBA" id="ARBA00034247"/>
    </source>
</evidence>
<keyword evidence="4" id="KW-0808">Transferase</keyword>
<dbReference type="CDD" id="cd01949">
    <property type="entry name" value="GGDEF"/>
    <property type="match status" value="1"/>
</dbReference>
<dbReference type="PANTHER" id="PTHR45138:SF9">
    <property type="entry name" value="DIGUANYLATE CYCLASE DGCM-RELATED"/>
    <property type="match status" value="1"/>
</dbReference>
<dbReference type="EC" id="2.7.7.65" evidence="1"/>
<gene>
    <name evidence="4" type="ORF">ACFSGX_03540</name>
</gene>
<sequence>MSDGSSEEQLLEFLYACPIGLIECDDAGDIVVMNPHAMQHLMPLAGSRDVCNLFSAFERHAPELRSMVASFATRTGRICDGHRIFVELGPGRGDAIPKVLACSLVRIRPDRLIATLTDVSQQVFQEQRLRQMDTWFSTLLDGVNGYASLAIAPDGAIASATPCFTRLTGYDHVDVTGHKLADILTTDTPGGELRLDEQMVIAARDGWHLQEGWQKRADGELYWCQRLVVVSEGGGTAGGRFSVVLRDVPQRDAAAMDMHRLLSCDHLTGAANRRLFSQTMAREHVHWRELRQPLSLVVLDLDHFKAVNDSYGHPIGDTLLCRITEVCTALMPPGGIFARLGGEEFGVLLPRYDQAQAGELAEGLRCAIAALVVGTPRGLLQVTASFGCATMDETGSVDGLVALADERLYAAKSAGRNRVCMSSHAVAPAG</sequence>
<dbReference type="SUPFAM" id="SSF55073">
    <property type="entry name" value="Nucleotide cyclase"/>
    <property type="match status" value="1"/>
</dbReference>
<dbReference type="Pfam" id="PF00990">
    <property type="entry name" value="GGDEF"/>
    <property type="match status" value="1"/>
</dbReference>
<evidence type="ECO:0000313" key="4">
    <source>
        <dbReference type="EMBL" id="MFD1949841.1"/>
    </source>
</evidence>
<dbReference type="NCBIfam" id="TIGR00229">
    <property type="entry name" value="sensory_box"/>
    <property type="match status" value="1"/>
</dbReference>
<reference evidence="5" key="1">
    <citation type="journal article" date="2019" name="Int. J. Syst. Evol. Microbiol.">
        <title>The Global Catalogue of Microorganisms (GCM) 10K type strain sequencing project: providing services to taxonomists for standard genome sequencing and annotation.</title>
        <authorList>
            <consortium name="The Broad Institute Genomics Platform"/>
            <consortium name="The Broad Institute Genome Sequencing Center for Infectious Disease"/>
            <person name="Wu L."/>
            <person name="Ma J."/>
        </authorList>
    </citation>
    <scope>NUCLEOTIDE SEQUENCE [LARGE SCALE GENOMIC DNA]</scope>
    <source>
        <strain evidence="5">CGMCC 1.12702</strain>
    </source>
</reference>
<proteinExistence type="predicted"/>
<comment type="caution">
    <text evidence="4">The sequence shown here is derived from an EMBL/GenBank/DDBJ whole genome shotgun (WGS) entry which is preliminary data.</text>
</comment>
<dbReference type="Gene3D" id="3.30.450.20">
    <property type="entry name" value="PAS domain"/>
    <property type="match status" value="1"/>
</dbReference>
<dbReference type="Proteomes" id="UP001597400">
    <property type="component" value="Unassembled WGS sequence"/>
</dbReference>
<dbReference type="PROSITE" id="PS50887">
    <property type="entry name" value="GGDEF"/>
    <property type="match status" value="1"/>
</dbReference>
<feature type="domain" description="GGDEF" evidence="3">
    <location>
        <begin position="292"/>
        <end position="424"/>
    </location>
</feature>
<accession>A0ABW4TXX1</accession>
<dbReference type="RefSeq" id="WP_380927520.1">
    <property type="nucleotide sequence ID" value="NZ_JBHUGS010000001.1"/>
</dbReference>